<protein>
    <submittedName>
        <fullName evidence="1">Uncharacterized protein</fullName>
    </submittedName>
</protein>
<sequence length="82" mass="8876">MRYLRESPGPLAEQERIPGRWLVAVLLALIVLSCSACSAADAAQEPSARAVDLKRAAMSAWACPGMHAEWSGEVVVCLRERP</sequence>
<dbReference type="AlphaFoldDB" id="A0A2G7TA43"/>
<evidence type="ECO:0000313" key="1">
    <source>
        <dbReference type="EMBL" id="PII36782.1"/>
    </source>
</evidence>
<accession>A0A2G7TA43</accession>
<dbReference type="PROSITE" id="PS51257">
    <property type="entry name" value="PROKAR_LIPOPROTEIN"/>
    <property type="match status" value="1"/>
</dbReference>
<name>A0A2G7TA43_9FLAO</name>
<gene>
    <name evidence="1" type="ORF">CTI11_04885</name>
</gene>
<proteinExistence type="predicted"/>
<dbReference type="EMBL" id="PEKC01000011">
    <property type="protein sequence ID" value="PII36782.1"/>
    <property type="molecule type" value="Genomic_DNA"/>
</dbReference>
<organism evidence="1">
    <name type="scientific">Chryseobacterium sp. B5</name>
    <dbReference type="NCBI Taxonomy" id="2050562"/>
    <lineage>
        <taxon>Bacteria</taxon>
        <taxon>Pseudomonadati</taxon>
        <taxon>Bacteroidota</taxon>
        <taxon>Flavobacteriia</taxon>
        <taxon>Flavobacteriales</taxon>
        <taxon>Weeksellaceae</taxon>
        <taxon>Chryseobacterium group</taxon>
        <taxon>Chryseobacterium</taxon>
    </lineage>
</organism>
<reference evidence="1" key="1">
    <citation type="submission" date="2017-10" db="EMBL/GenBank/DDBJ databases">
        <title>Chryseobacterium sp. B5 is a hydrocarbonoclastic and plant growth promoting bacterium.</title>
        <authorList>
            <person name="Thijs S."/>
            <person name="Gkorezis P."/>
            <person name="Van Hamme J."/>
        </authorList>
    </citation>
    <scope>NUCLEOTIDE SEQUENCE</scope>
    <source>
        <strain evidence="1">B5</strain>
    </source>
</reference>
<comment type="caution">
    <text evidence="1">The sequence shown here is derived from an EMBL/GenBank/DDBJ whole genome shotgun (WGS) entry which is preliminary data.</text>
</comment>